<protein>
    <recommendedName>
        <fullName evidence="1">Transposase IS110-like N-terminal domain-containing protein</fullName>
    </recommendedName>
</protein>
<comment type="caution">
    <text evidence="2">The sequence shown here is derived from an EMBL/GenBank/DDBJ whole genome shotgun (WGS) entry which is preliminary data.</text>
</comment>
<dbReference type="Proteomes" id="UP000535182">
    <property type="component" value="Unassembled WGS sequence"/>
</dbReference>
<dbReference type="InterPro" id="IPR002525">
    <property type="entry name" value="Transp_IS110-like_N"/>
</dbReference>
<evidence type="ECO:0000313" key="2">
    <source>
        <dbReference type="EMBL" id="MBB5326772.1"/>
    </source>
</evidence>
<dbReference type="AlphaFoldDB" id="A0A9X0QAG8"/>
<gene>
    <name evidence="2" type="ORF">HDF14_000366</name>
</gene>
<proteinExistence type="predicted"/>
<dbReference type="EMBL" id="JACHEB010000001">
    <property type="protein sequence ID" value="MBB5326772.1"/>
    <property type="molecule type" value="Genomic_DNA"/>
</dbReference>
<organism evidence="2 3">
    <name type="scientific">Tunturiibacter gelidiferens</name>
    <dbReference type="NCBI Taxonomy" id="3069689"/>
    <lineage>
        <taxon>Bacteria</taxon>
        <taxon>Pseudomonadati</taxon>
        <taxon>Acidobacteriota</taxon>
        <taxon>Terriglobia</taxon>
        <taxon>Terriglobales</taxon>
        <taxon>Acidobacteriaceae</taxon>
        <taxon>Tunturiibacter</taxon>
    </lineage>
</organism>
<dbReference type="GO" id="GO:0006313">
    <property type="term" value="P:DNA transposition"/>
    <property type="evidence" value="ECO:0007669"/>
    <property type="project" value="InterPro"/>
</dbReference>
<dbReference type="GO" id="GO:0003677">
    <property type="term" value="F:DNA binding"/>
    <property type="evidence" value="ECO:0007669"/>
    <property type="project" value="InterPro"/>
</dbReference>
<dbReference type="Pfam" id="PF01548">
    <property type="entry name" value="DEDD_Tnp_IS110"/>
    <property type="match status" value="1"/>
</dbReference>
<dbReference type="RefSeq" id="WP_183972956.1">
    <property type="nucleotide sequence ID" value="NZ_JACHEB010000001.1"/>
</dbReference>
<accession>A0A9X0QAG8</accession>
<evidence type="ECO:0000259" key="1">
    <source>
        <dbReference type="Pfam" id="PF01548"/>
    </source>
</evidence>
<reference evidence="2 3" key="1">
    <citation type="submission" date="2020-08" db="EMBL/GenBank/DDBJ databases">
        <title>Genomic Encyclopedia of Type Strains, Phase IV (KMG-V): Genome sequencing to study the core and pangenomes of soil and plant-associated prokaryotes.</title>
        <authorList>
            <person name="Whitman W."/>
        </authorList>
    </citation>
    <scope>NUCLEOTIDE SEQUENCE [LARGE SCALE GENOMIC DNA]</scope>
    <source>
        <strain evidence="2 3">X5P2</strain>
    </source>
</reference>
<dbReference type="GO" id="GO:0004803">
    <property type="term" value="F:transposase activity"/>
    <property type="evidence" value="ECO:0007669"/>
    <property type="project" value="InterPro"/>
</dbReference>
<name>A0A9X0QAG8_9BACT</name>
<sequence>MKKLTTTMMQQALNKQDWHLTVGLDLRDRASFYCVLDAAGDVLMEQRLSTTPNAIKEIFGAMPRSRIALETGTHSPWVSRLLSELGHEAIVAHARSVRLIGEDRRKDDRIDARTPARLARVDPSCRVGFQLRSAKSTQSIRSFFVSMALTAARMSSSAISPM</sequence>
<evidence type="ECO:0000313" key="3">
    <source>
        <dbReference type="Proteomes" id="UP000535182"/>
    </source>
</evidence>
<feature type="domain" description="Transposase IS110-like N-terminal" evidence="1">
    <location>
        <begin position="22"/>
        <end position="122"/>
    </location>
</feature>
<keyword evidence="3" id="KW-1185">Reference proteome</keyword>